<evidence type="ECO:0000256" key="1">
    <source>
        <dbReference type="SAM" id="SignalP"/>
    </source>
</evidence>
<feature type="signal peptide" evidence="1">
    <location>
        <begin position="1"/>
        <end position="20"/>
    </location>
</feature>
<sequence>MSFRLWALAFASTYLTYVAALGSECSAPAGGGCARDGEPYWLEKINHQGITAYNPDPTGYKVFRNVKDYGAVGDGVTDDTQAIIRAISTGSRCGQGCGSSSTSPATVYFPQGTYLVTDSIPLYYFTEVIGDARNPPTILAAENFNHSALAIFDADPYIPGGSQWYVNQNNFYRSVKNLQFDTTLVPPEVNATCIHWQVSQATSLYNIVFELSTANGTRHRAIFMEDGSGGFMGDLVINGGNVGLDVGNQQFTVRNLTVNCANTAVKMAWNWGWNFQGININSVQVGFDVAVESVAAIAIIDAFVRDTPIFYRSSNATTGLQSSIVLNNIQAVNVSTIVGIVGGETVLPGCAGYTYVDTWVQGNVYAGHDSRGYTQDYIAPISKDWSLLEDGRVFGKGRPTYADYDISQIVSVRDYGAKGDGYTDDTAALREVFDKFAGCKIIFFDAGTYLVTDTLRVPAGVQIFGEAWAVIAGTGEEFNDVDNPTPVVQVGEHNSKGTAEIGGIIFSVRGPTAGAIVLQWNVHSEVKGCAGMWDSYVRLGGTAGSELQLSQCPTTDVGNPNCFAAFLAVHLTRHSTAYFEGTWIWLADHDVETLGGNQTTIYSGRGLLSESNGPVWLIGTGSEHHVIVNYNLAGASNHYIGLPQTESPYFQPTPPPPSPFTNRPDWNDPSFNANQTSAWGLHVTNSHDILVFGAGLYSFFVNYNSTVCPNQLNCQSQILDVDSESTIGIYSLATVGATYQLSIDSSPVIPAAENGNGFSRTVTAWTPSWW</sequence>
<dbReference type="EMBL" id="WIUZ02000014">
    <property type="protein sequence ID" value="KAF9781106.1"/>
    <property type="molecule type" value="Genomic_DNA"/>
</dbReference>
<reference evidence="3" key="1">
    <citation type="journal article" date="2020" name="Nat. Commun.">
        <title>Large-scale genome sequencing of mycorrhizal fungi provides insights into the early evolution of symbiotic traits.</title>
        <authorList>
            <person name="Miyauchi S."/>
            <person name="Kiss E."/>
            <person name="Kuo A."/>
            <person name="Drula E."/>
            <person name="Kohler A."/>
            <person name="Sanchez-Garcia M."/>
            <person name="Morin E."/>
            <person name="Andreopoulos B."/>
            <person name="Barry K.W."/>
            <person name="Bonito G."/>
            <person name="Buee M."/>
            <person name="Carver A."/>
            <person name="Chen C."/>
            <person name="Cichocki N."/>
            <person name="Clum A."/>
            <person name="Culley D."/>
            <person name="Crous P.W."/>
            <person name="Fauchery L."/>
            <person name="Girlanda M."/>
            <person name="Hayes R.D."/>
            <person name="Keri Z."/>
            <person name="LaButti K."/>
            <person name="Lipzen A."/>
            <person name="Lombard V."/>
            <person name="Magnuson J."/>
            <person name="Maillard F."/>
            <person name="Murat C."/>
            <person name="Nolan M."/>
            <person name="Ohm R.A."/>
            <person name="Pangilinan J."/>
            <person name="Pereira M.F."/>
            <person name="Perotto S."/>
            <person name="Peter M."/>
            <person name="Pfister S."/>
            <person name="Riley R."/>
            <person name="Sitrit Y."/>
            <person name="Stielow J.B."/>
            <person name="Szollosi G."/>
            <person name="Zifcakova L."/>
            <person name="Stursova M."/>
            <person name="Spatafora J.W."/>
            <person name="Tedersoo L."/>
            <person name="Vaario L.M."/>
            <person name="Yamada A."/>
            <person name="Yan M."/>
            <person name="Wang P."/>
            <person name="Xu J."/>
            <person name="Bruns T."/>
            <person name="Baldrian P."/>
            <person name="Vilgalys R."/>
            <person name="Dunand C."/>
            <person name="Henrissat B."/>
            <person name="Grigoriev I.V."/>
            <person name="Hibbett D."/>
            <person name="Nagy L.G."/>
            <person name="Martin F.M."/>
        </authorList>
    </citation>
    <scope>NUCLEOTIDE SEQUENCE</scope>
    <source>
        <strain evidence="3">UH-Tt-Lm1</strain>
    </source>
</reference>
<dbReference type="InterPro" id="IPR011050">
    <property type="entry name" value="Pectin_lyase_fold/virulence"/>
</dbReference>
<dbReference type="CDD" id="cd23668">
    <property type="entry name" value="GH55_beta13glucanase-like"/>
    <property type="match status" value="1"/>
</dbReference>
<feature type="chain" id="PRO_5040463934" evidence="1">
    <location>
        <begin position="21"/>
        <end position="770"/>
    </location>
</feature>
<organism evidence="3 4">
    <name type="scientific">Thelephora terrestris</name>
    <dbReference type="NCBI Taxonomy" id="56493"/>
    <lineage>
        <taxon>Eukaryota</taxon>
        <taxon>Fungi</taxon>
        <taxon>Dikarya</taxon>
        <taxon>Basidiomycota</taxon>
        <taxon>Agaricomycotina</taxon>
        <taxon>Agaricomycetes</taxon>
        <taxon>Thelephorales</taxon>
        <taxon>Thelephoraceae</taxon>
        <taxon>Thelephora</taxon>
    </lineage>
</organism>
<accession>A0A9P6L3T9</accession>
<name>A0A9P6L3T9_9AGAM</name>
<comment type="caution">
    <text evidence="3">The sequence shown here is derived from an EMBL/GenBank/DDBJ whole genome shotgun (WGS) entry which is preliminary data.</text>
</comment>
<dbReference type="GO" id="GO:0004650">
    <property type="term" value="F:polygalacturonase activity"/>
    <property type="evidence" value="ECO:0007669"/>
    <property type="project" value="InterPro"/>
</dbReference>
<dbReference type="PANTHER" id="PTHR33928">
    <property type="entry name" value="POLYGALACTURONASE QRT3"/>
    <property type="match status" value="1"/>
</dbReference>
<dbReference type="InterPro" id="IPR039279">
    <property type="entry name" value="QRT3-like"/>
</dbReference>
<evidence type="ECO:0000313" key="4">
    <source>
        <dbReference type="Proteomes" id="UP000736335"/>
    </source>
</evidence>
<dbReference type="OrthoDB" id="1046782at2759"/>
<dbReference type="Pfam" id="PF12708">
    <property type="entry name" value="Pect-lyase_RHGA_epim"/>
    <property type="match status" value="2"/>
</dbReference>
<keyword evidence="4" id="KW-1185">Reference proteome</keyword>
<dbReference type="PANTHER" id="PTHR33928:SF2">
    <property type="entry name" value="PECTATE LYASE SUPERFAMILY PROTEIN DOMAIN-CONTAINING PROTEIN-RELATED"/>
    <property type="match status" value="1"/>
</dbReference>
<protein>
    <submittedName>
        <fullName evidence="3">Exo-beta-1,3-glucanase</fullName>
    </submittedName>
</protein>
<dbReference type="InterPro" id="IPR012334">
    <property type="entry name" value="Pectin_lyas_fold"/>
</dbReference>
<dbReference type="InterPro" id="IPR024535">
    <property type="entry name" value="RHGA/B-epi-like_pectate_lyase"/>
</dbReference>
<dbReference type="Gene3D" id="2.160.20.10">
    <property type="entry name" value="Single-stranded right-handed beta-helix, Pectin lyase-like"/>
    <property type="match status" value="2"/>
</dbReference>
<feature type="domain" description="Rhamnogalacturonase A/B/Epimerase-like pectate lyase" evidence="2">
    <location>
        <begin position="409"/>
        <end position="471"/>
    </location>
</feature>
<dbReference type="SUPFAM" id="SSF51126">
    <property type="entry name" value="Pectin lyase-like"/>
    <property type="match status" value="2"/>
</dbReference>
<reference evidence="3" key="2">
    <citation type="submission" date="2020-11" db="EMBL/GenBank/DDBJ databases">
        <authorList>
            <consortium name="DOE Joint Genome Institute"/>
            <person name="Kuo A."/>
            <person name="Miyauchi S."/>
            <person name="Kiss E."/>
            <person name="Drula E."/>
            <person name="Kohler A."/>
            <person name="Sanchez-Garcia M."/>
            <person name="Andreopoulos B."/>
            <person name="Barry K.W."/>
            <person name="Bonito G."/>
            <person name="Buee M."/>
            <person name="Carver A."/>
            <person name="Chen C."/>
            <person name="Cichocki N."/>
            <person name="Clum A."/>
            <person name="Culley D."/>
            <person name="Crous P.W."/>
            <person name="Fauchery L."/>
            <person name="Girlanda M."/>
            <person name="Hayes R."/>
            <person name="Keri Z."/>
            <person name="Labutti K."/>
            <person name="Lipzen A."/>
            <person name="Lombard V."/>
            <person name="Magnuson J."/>
            <person name="Maillard F."/>
            <person name="Morin E."/>
            <person name="Murat C."/>
            <person name="Nolan M."/>
            <person name="Ohm R."/>
            <person name="Pangilinan J."/>
            <person name="Pereira M."/>
            <person name="Perotto S."/>
            <person name="Peter M."/>
            <person name="Riley R."/>
            <person name="Sitrit Y."/>
            <person name="Stielow B."/>
            <person name="Szollosi G."/>
            <person name="Zifcakova L."/>
            <person name="Stursova M."/>
            <person name="Spatafora J.W."/>
            <person name="Tedersoo L."/>
            <person name="Vaario L.-M."/>
            <person name="Yamada A."/>
            <person name="Yan M."/>
            <person name="Wang P."/>
            <person name="Xu J."/>
            <person name="Bruns T."/>
            <person name="Baldrian P."/>
            <person name="Vilgalys R."/>
            <person name="Henrissat B."/>
            <person name="Grigoriev I.V."/>
            <person name="Hibbett D."/>
            <person name="Nagy L.G."/>
            <person name="Martin F.M."/>
        </authorList>
    </citation>
    <scope>NUCLEOTIDE SEQUENCE</scope>
    <source>
        <strain evidence="3">UH-Tt-Lm1</strain>
    </source>
</reference>
<evidence type="ECO:0000259" key="2">
    <source>
        <dbReference type="Pfam" id="PF12708"/>
    </source>
</evidence>
<evidence type="ECO:0000313" key="3">
    <source>
        <dbReference type="EMBL" id="KAF9781106.1"/>
    </source>
</evidence>
<proteinExistence type="predicted"/>
<gene>
    <name evidence="3" type="ORF">BJ322DRAFT_1079115</name>
</gene>
<dbReference type="Proteomes" id="UP000736335">
    <property type="component" value="Unassembled WGS sequence"/>
</dbReference>
<dbReference type="AlphaFoldDB" id="A0A9P6L3T9"/>
<keyword evidence="1" id="KW-0732">Signal</keyword>
<feature type="domain" description="Rhamnogalacturonase A/B/Epimerase-like pectate lyase" evidence="2">
    <location>
        <begin position="63"/>
        <end position="288"/>
    </location>
</feature>